<gene>
    <name evidence="1" type="ORF">EB796_002837</name>
</gene>
<accession>A0A7J7KJG7</accession>
<dbReference type="EMBL" id="VXIV02000340">
    <property type="protein sequence ID" value="KAF6038852.1"/>
    <property type="molecule type" value="Genomic_DNA"/>
</dbReference>
<dbReference type="AlphaFoldDB" id="A0A7J7KJG7"/>
<dbReference type="Proteomes" id="UP000593567">
    <property type="component" value="Unassembled WGS sequence"/>
</dbReference>
<name>A0A7J7KJG7_BUGNE</name>
<evidence type="ECO:0000313" key="1">
    <source>
        <dbReference type="EMBL" id="KAF6038852.1"/>
    </source>
</evidence>
<sequence>MFLEVICVRPLSDNMAADSYSTGGLKKRCLDNIPTEEHTKQSTLIKAGRNFLTFSSSCGAAGLFLAQHWSGDTTLFTPISTPTSIRVTSFDQITFPFVAGEKYCIGNLNGQYVNSLSGRVIHMWKFTGEFGDDLHIVKSLLCLDEQLYSELCTALSEF</sequence>
<evidence type="ECO:0000313" key="2">
    <source>
        <dbReference type="Proteomes" id="UP000593567"/>
    </source>
</evidence>
<organism evidence="1 2">
    <name type="scientific">Bugula neritina</name>
    <name type="common">Brown bryozoan</name>
    <name type="synonym">Sertularia neritina</name>
    <dbReference type="NCBI Taxonomy" id="10212"/>
    <lineage>
        <taxon>Eukaryota</taxon>
        <taxon>Metazoa</taxon>
        <taxon>Spiralia</taxon>
        <taxon>Lophotrochozoa</taxon>
        <taxon>Bryozoa</taxon>
        <taxon>Gymnolaemata</taxon>
        <taxon>Cheilostomatida</taxon>
        <taxon>Flustrina</taxon>
        <taxon>Buguloidea</taxon>
        <taxon>Bugulidae</taxon>
        <taxon>Bugula</taxon>
    </lineage>
</organism>
<comment type="caution">
    <text evidence="1">The sequence shown here is derived from an EMBL/GenBank/DDBJ whole genome shotgun (WGS) entry which is preliminary data.</text>
</comment>
<protein>
    <submittedName>
        <fullName evidence="1">Uncharacterized protein</fullName>
    </submittedName>
</protein>
<reference evidence="1" key="1">
    <citation type="submission" date="2020-06" db="EMBL/GenBank/DDBJ databases">
        <title>Draft genome of Bugula neritina, a colonial animal packing powerful symbionts and potential medicines.</title>
        <authorList>
            <person name="Rayko M."/>
        </authorList>
    </citation>
    <scope>NUCLEOTIDE SEQUENCE [LARGE SCALE GENOMIC DNA]</scope>
    <source>
        <strain evidence="1">Kwan_BN1</strain>
    </source>
</reference>
<proteinExistence type="predicted"/>
<dbReference type="OrthoDB" id="691673at2759"/>
<keyword evidence="2" id="KW-1185">Reference proteome</keyword>